<dbReference type="PANTHER" id="PTHR24034">
    <property type="entry name" value="EGF-LIKE DOMAIN-CONTAINING PROTEIN"/>
    <property type="match status" value="1"/>
</dbReference>
<feature type="region of interest" description="Disordered" evidence="12">
    <location>
        <begin position="155"/>
        <end position="176"/>
    </location>
</feature>
<dbReference type="FunFam" id="2.10.25.10:FF:000019">
    <property type="entry name" value="latent-transforming growth factor beta-binding protein 1 isoform X2"/>
    <property type="match status" value="2"/>
</dbReference>
<dbReference type="PROSITE" id="PS01186">
    <property type="entry name" value="EGF_2"/>
    <property type="match status" value="6"/>
</dbReference>
<comment type="subcellular location">
    <subcellularLocation>
        <location evidence="1">Secreted</location>
        <location evidence="1">Extracellular space</location>
        <location evidence="1">Extracellular matrix</location>
    </subcellularLocation>
</comment>
<evidence type="ECO:0008006" key="17">
    <source>
        <dbReference type="Google" id="ProtNLM"/>
    </source>
</evidence>
<keyword evidence="16" id="KW-1185">Reference proteome</keyword>
<dbReference type="GO" id="GO:0019838">
    <property type="term" value="F:growth factor binding"/>
    <property type="evidence" value="ECO:0007669"/>
    <property type="project" value="UniProtKB-KW"/>
</dbReference>
<evidence type="ECO:0000313" key="16">
    <source>
        <dbReference type="Proteomes" id="UP000261620"/>
    </source>
</evidence>
<feature type="domain" description="EGF-like" evidence="13">
    <location>
        <begin position="460"/>
        <end position="497"/>
    </location>
</feature>
<dbReference type="InterPro" id="IPR017878">
    <property type="entry name" value="TB_dom"/>
</dbReference>
<dbReference type="FunFam" id="2.10.25.10:FF:000002">
    <property type="entry name" value="Latent-transforming growth factor beta-binding protein 3"/>
    <property type="match status" value="1"/>
</dbReference>
<dbReference type="GO" id="GO:0005509">
    <property type="term" value="F:calcium ion binding"/>
    <property type="evidence" value="ECO:0007669"/>
    <property type="project" value="InterPro"/>
</dbReference>
<dbReference type="FunFam" id="2.10.25.10:FF:000005">
    <property type="entry name" value="Fibrillin 2"/>
    <property type="match status" value="1"/>
</dbReference>
<comment type="similarity">
    <text evidence="10">Belongs to the LTBP family.</text>
</comment>
<dbReference type="InterPro" id="IPR049883">
    <property type="entry name" value="NOTCH1_EGF-like"/>
</dbReference>
<feature type="disulfide bond" evidence="11">
    <location>
        <begin position="68"/>
        <end position="77"/>
    </location>
</feature>
<dbReference type="CDD" id="cd00054">
    <property type="entry name" value="EGF_CA"/>
    <property type="match status" value="9"/>
</dbReference>
<evidence type="ECO:0000259" key="14">
    <source>
        <dbReference type="PROSITE" id="PS51364"/>
    </source>
</evidence>
<dbReference type="SMART" id="SM00181">
    <property type="entry name" value="EGF"/>
    <property type="match status" value="13"/>
</dbReference>
<keyword evidence="7 11" id="KW-1015">Disulfide bond</keyword>
<dbReference type="InterPro" id="IPR036773">
    <property type="entry name" value="TB_dom_sf"/>
</dbReference>
<dbReference type="InterPro" id="IPR018097">
    <property type="entry name" value="EGF_Ca-bd_CS"/>
</dbReference>
<dbReference type="FunFam" id="2.10.25.10:FF:000014">
    <property type="entry name" value="Latent-transforming growth factor beta-binding protein 3"/>
    <property type="match status" value="1"/>
</dbReference>
<accession>A0A3Q3WTY3</accession>
<feature type="domain" description="TB" evidence="14">
    <location>
        <begin position="195"/>
        <end position="236"/>
    </location>
</feature>
<evidence type="ECO:0000256" key="1">
    <source>
        <dbReference type="ARBA" id="ARBA00004498"/>
    </source>
</evidence>
<dbReference type="SUPFAM" id="SSF57196">
    <property type="entry name" value="EGF/Laminin"/>
    <property type="match status" value="5"/>
</dbReference>
<name>A0A3Q3WTY3_MOLML</name>
<feature type="domain" description="EGF-like" evidence="13">
    <location>
        <begin position="689"/>
        <end position="730"/>
    </location>
</feature>
<keyword evidence="9" id="KW-0340">Growth factor binding</keyword>
<keyword evidence="5" id="KW-0732">Signal</keyword>
<feature type="domain" description="EGF-like" evidence="13">
    <location>
        <begin position="260"/>
        <end position="296"/>
    </location>
</feature>
<feature type="domain" description="EGF-like" evidence="13">
    <location>
        <begin position="498"/>
        <end position="535"/>
    </location>
</feature>
<dbReference type="FunFam" id="2.10.25.10:FF:000194">
    <property type="entry name" value="Latent transforming growth factor beta binding protein 2"/>
    <property type="match status" value="1"/>
</dbReference>
<feature type="disulfide bond" evidence="11">
    <location>
        <begin position="502"/>
        <end position="512"/>
    </location>
</feature>
<evidence type="ECO:0000313" key="15">
    <source>
        <dbReference type="Ensembl" id="ENSMMOP00000012684.1"/>
    </source>
</evidence>
<feature type="domain" description="EGF-like" evidence="13">
    <location>
        <begin position="731"/>
        <end position="772"/>
    </location>
</feature>
<dbReference type="PROSITE" id="PS50026">
    <property type="entry name" value="EGF_3"/>
    <property type="match status" value="8"/>
</dbReference>
<dbReference type="SMART" id="SM00179">
    <property type="entry name" value="EGF_CA"/>
    <property type="match status" value="12"/>
</dbReference>
<evidence type="ECO:0000256" key="7">
    <source>
        <dbReference type="ARBA" id="ARBA00023157"/>
    </source>
</evidence>
<evidence type="ECO:0000256" key="11">
    <source>
        <dbReference type="PROSITE-ProRule" id="PRU00076"/>
    </source>
</evidence>
<protein>
    <recommendedName>
        <fullName evidence="17">Latent transforming growth factor beta binding protein 4</fullName>
    </recommendedName>
</protein>
<feature type="disulfide bond" evidence="11">
    <location>
        <begin position="464"/>
        <end position="474"/>
    </location>
</feature>
<reference evidence="15" key="2">
    <citation type="submission" date="2025-09" db="UniProtKB">
        <authorList>
            <consortium name="Ensembl"/>
        </authorList>
    </citation>
    <scope>IDENTIFICATION</scope>
</reference>
<feature type="compositionally biased region" description="Low complexity" evidence="12">
    <location>
        <begin position="155"/>
        <end position="175"/>
    </location>
</feature>
<feature type="domain" description="EGF-like" evidence="13">
    <location>
        <begin position="46"/>
        <end position="78"/>
    </location>
</feature>
<dbReference type="PROSITE" id="PS51364">
    <property type="entry name" value="TB"/>
    <property type="match status" value="2"/>
</dbReference>
<dbReference type="PROSITE" id="PS01187">
    <property type="entry name" value="EGF_CA"/>
    <property type="match status" value="5"/>
</dbReference>
<sequence>MQIPFYRHSRFTGCMFRAACNGPLGQRMMAPPEGGHMKWTMGLLSPAVLCPLLCKNGGVCLQTDRCFCPPNFTGKFCQIAAPPSSTNEIVKPVLLSAMAANKALTRSEFLMPLGHSQETAPSMVEVRVQHPPEASVKIHQVLKVSGFSPDLRMLSSSSSSSSSSGSAGAPAPAGGRVQAQTLRGGGVYNQQSGFKYCFREVKDGQCSSPLPGLRNKEMCCRGIGKAWGITDCVLCPDNTGQSNSSCPVGFERVNGTQCVDVNECLRPGLCENGFCVNTRGSYSCVCRAGFVLDASHGICISQTVISEERGQCYRALGSGQGPFSCSLPILRNITKQICCCSRVGKAWGYNCQRCPYFGSAAFKEICPAGPGYQYSASALQFNQRANEQLGSQGASLVTHGNQENQGILNNVCVRSAVRGVCESKPGVCGRGRCIDQPAGKHTCVCDKGYQPNSQRTYCRDVDECQDNPCSNGRCDNTPGSYRCVCRLGYRLSSNTCTDVDECRLAPCSNGRCENTPGSYRCVCRHGYKLQNNTCTGMVAWLCVSRCRRVCRTVSVSRSGVCERGGIVPLRVLSTGIHTHQQTVCRYTHACTHTHTHTHTPSSLRLPSADVNECEDERSCPGQRCVNTEGSFSCVACQQGYRTVGGVCTDVDECALASQCPGQQCVNTVGSYRCVSCQPGYRIQDGACQDIDECADVRACEAERVCVNTAGSFRCDCRPGYRTSGPGRQCRDINECLEGDFCFPAGECVNSAGSYTCVCSRGFTLSENGTACLDVDECVTPGVCLDGRCVNTDGSFQCQCQTGFTTNPEKTACLGTHTHTHTHTPNPQDSFKRRPLLDGCGTAHNGRKCKHGGHLYFDVDECVLSAGSVCGSQRCENTIGSYHCLTSCEPGYQVTQTGSCVDIDECANETMCGEHALCKNLAGTYLCVCHLGFTSSADGKACVDEDECVSLPGVCGSARCENMEGSFMCECDREGHEFDTISLQCVTPPFCTGDIIWSHGPYSSVWEVEPH</sequence>
<dbReference type="FunFam" id="2.10.25.10:FF:000024">
    <property type="entry name" value="Putative latent-transforming growth factor beta-binding protein 2"/>
    <property type="match status" value="2"/>
</dbReference>
<dbReference type="Pfam" id="PF07645">
    <property type="entry name" value="EGF_CA"/>
    <property type="match status" value="11"/>
</dbReference>
<evidence type="ECO:0000256" key="3">
    <source>
        <dbReference type="ARBA" id="ARBA00022530"/>
    </source>
</evidence>
<dbReference type="Gene3D" id="2.10.25.10">
    <property type="entry name" value="Laminin"/>
    <property type="match status" value="13"/>
</dbReference>
<reference evidence="15" key="1">
    <citation type="submission" date="2025-08" db="UniProtKB">
        <authorList>
            <consortium name="Ensembl"/>
        </authorList>
    </citation>
    <scope>IDENTIFICATION</scope>
</reference>
<evidence type="ECO:0000256" key="2">
    <source>
        <dbReference type="ARBA" id="ARBA00022525"/>
    </source>
</evidence>
<keyword evidence="3" id="KW-0272">Extracellular matrix</keyword>
<evidence type="ECO:0000256" key="4">
    <source>
        <dbReference type="ARBA" id="ARBA00022536"/>
    </source>
</evidence>
<keyword evidence="2" id="KW-0964">Secreted</keyword>
<evidence type="ECO:0000256" key="8">
    <source>
        <dbReference type="ARBA" id="ARBA00023180"/>
    </source>
</evidence>
<dbReference type="InterPro" id="IPR050751">
    <property type="entry name" value="ECM_structural_protein"/>
</dbReference>
<evidence type="ECO:0000256" key="10">
    <source>
        <dbReference type="ARBA" id="ARBA00038081"/>
    </source>
</evidence>
<keyword evidence="4 11" id="KW-0245">EGF-like domain</keyword>
<feature type="domain" description="TB" evidence="14">
    <location>
        <begin position="310"/>
        <end position="366"/>
    </location>
</feature>
<keyword evidence="6" id="KW-0677">Repeat</keyword>
<dbReference type="PANTHER" id="PTHR24034:SF209">
    <property type="entry name" value="EGF-LIKE DOMAIN-CONTAINING PROTEIN"/>
    <property type="match status" value="1"/>
</dbReference>
<evidence type="ECO:0000259" key="13">
    <source>
        <dbReference type="PROSITE" id="PS50026"/>
    </source>
</evidence>
<feature type="disulfide bond" evidence="11">
    <location>
        <begin position="50"/>
        <end position="60"/>
    </location>
</feature>
<dbReference type="FunFam" id="2.10.25.10:FF:000017">
    <property type="entry name" value="latent-transforming growth factor beta-binding protein 4 isoform X1"/>
    <property type="match status" value="1"/>
</dbReference>
<feature type="domain" description="EGF-like" evidence="13">
    <location>
        <begin position="901"/>
        <end position="942"/>
    </location>
</feature>
<proteinExistence type="inferred from homology"/>
<feature type="domain" description="EGF-like" evidence="13">
    <location>
        <begin position="773"/>
        <end position="808"/>
    </location>
</feature>
<organism evidence="15 16">
    <name type="scientific">Mola mola</name>
    <name type="common">Ocean sunfish</name>
    <name type="synonym">Tetraodon mola</name>
    <dbReference type="NCBI Taxonomy" id="94237"/>
    <lineage>
        <taxon>Eukaryota</taxon>
        <taxon>Metazoa</taxon>
        <taxon>Chordata</taxon>
        <taxon>Craniata</taxon>
        <taxon>Vertebrata</taxon>
        <taxon>Euteleostomi</taxon>
        <taxon>Actinopterygii</taxon>
        <taxon>Neopterygii</taxon>
        <taxon>Teleostei</taxon>
        <taxon>Neoteleostei</taxon>
        <taxon>Acanthomorphata</taxon>
        <taxon>Eupercaria</taxon>
        <taxon>Tetraodontiformes</taxon>
        <taxon>Molidae</taxon>
        <taxon>Mola</taxon>
    </lineage>
</organism>
<dbReference type="Gene3D" id="3.90.290.10">
    <property type="entry name" value="TGF-beta binding (TB) domain"/>
    <property type="match status" value="2"/>
</dbReference>
<dbReference type="InterPro" id="IPR000742">
    <property type="entry name" value="EGF"/>
</dbReference>
<comment type="caution">
    <text evidence="11">Lacks conserved residue(s) required for the propagation of feature annotation.</text>
</comment>
<dbReference type="Ensembl" id="ENSMMOT00000012894.1">
    <property type="protein sequence ID" value="ENSMMOP00000012684.1"/>
    <property type="gene ID" value="ENSMMOG00000009749.1"/>
</dbReference>
<evidence type="ECO:0000256" key="9">
    <source>
        <dbReference type="ARBA" id="ARBA00023183"/>
    </source>
</evidence>
<evidence type="ECO:0000256" key="5">
    <source>
        <dbReference type="ARBA" id="ARBA00022729"/>
    </source>
</evidence>
<dbReference type="STRING" id="94237.ENSMMOP00000012684"/>
<evidence type="ECO:0000256" key="12">
    <source>
        <dbReference type="SAM" id="MobiDB-lite"/>
    </source>
</evidence>
<dbReference type="SUPFAM" id="SSF57581">
    <property type="entry name" value="TB module/8-cys domain"/>
    <property type="match status" value="2"/>
</dbReference>
<dbReference type="OMA" id="TCINECQ"/>
<dbReference type="PROSITE" id="PS00022">
    <property type="entry name" value="EGF_1"/>
    <property type="match status" value="1"/>
</dbReference>
<dbReference type="AlphaFoldDB" id="A0A3Q3WTY3"/>
<dbReference type="InterPro" id="IPR009030">
    <property type="entry name" value="Growth_fac_rcpt_cys_sf"/>
</dbReference>
<dbReference type="InterPro" id="IPR001881">
    <property type="entry name" value="EGF-like_Ca-bd_dom"/>
</dbReference>
<dbReference type="Proteomes" id="UP000261620">
    <property type="component" value="Unplaced"/>
</dbReference>
<dbReference type="SUPFAM" id="SSF57184">
    <property type="entry name" value="Growth factor receptor domain"/>
    <property type="match status" value="3"/>
</dbReference>
<dbReference type="FunFam" id="3.90.290.10:FF:000001">
    <property type="entry name" value="Latent-transforming growth factor beta-binding protein 3 isoform 1"/>
    <property type="match status" value="1"/>
</dbReference>
<dbReference type="Pfam" id="PF00683">
    <property type="entry name" value="TB"/>
    <property type="match status" value="2"/>
</dbReference>
<evidence type="ECO:0000256" key="6">
    <source>
        <dbReference type="ARBA" id="ARBA00022737"/>
    </source>
</evidence>
<keyword evidence="8" id="KW-0325">Glycoprotein</keyword>
<dbReference type="PROSITE" id="PS00010">
    <property type="entry name" value="ASX_HYDROXYL"/>
    <property type="match status" value="7"/>
</dbReference>
<dbReference type="InterPro" id="IPR000152">
    <property type="entry name" value="EGF-type_Asp/Asn_hydroxyl_site"/>
</dbReference>